<dbReference type="InterPro" id="IPR015424">
    <property type="entry name" value="PyrdxlP-dep_Trfase"/>
</dbReference>
<evidence type="ECO:0000256" key="5">
    <source>
        <dbReference type="SAM" id="MobiDB-lite"/>
    </source>
</evidence>
<dbReference type="Pfam" id="PF00155">
    <property type="entry name" value="Aminotran_1_2"/>
    <property type="match status" value="1"/>
</dbReference>
<proteinExistence type="inferred from homology"/>
<dbReference type="PANTHER" id="PTHR43643:SF3">
    <property type="entry name" value="HISTIDINOL-PHOSPHATE AMINOTRANSFERASE"/>
    <property type="match status" value="1"/>
</dbReference>
<evidence type="ECO:0000259" key="6">
    <source>
        <dbReference type="Pfam" id="PF00155"/>
    </source>
</evidence>
<sequence>MIRHRPGILEIDSYVPGDSGSSMRPAARLASNESPFPPDDRVAAAIRASITRANRYPDFDSRELTEALASRWHLSPDQVSVDSGSSSLLRNIVTACAGPGTEIVYGWPSFSSYEHTTLLAGATPIRVALTPDHCLDLARILAAINDRTRVVLLCLPNNPTGTTVDHTALEAFMEAVPEDLLIVLDECYREFVTDPDAASGPRLLGRFPNVVVLASLSKSAGLAGLRIGYALSSPDVGSLLRAVRIPFSVSTVAQAAALACLEPAVTAALESRITATVSERRRVYDTLTGAGIEVVPSQANFLFLPHQHAAPEKVRLLAQLGALVRLAGPREIRISIGNRRENDHLLSCIDPLTVGIRKSSRSEAHLT</sequence>
<dbReference type="InterPro" id="IPR004838">
    <property type="entry name" value="NHTrfase_class1_PyrdxlP-BS"/>
</dbReference>
<dbReference type="Proteomes" id="UP000183561">
    <property type="component" value="Unassembled WGS sequence"/>
</dbReference>
<evidence type="ECO:0000313" key="7">
    <source>
        <dbReference type="EMBL" id="SED55123.1"/>
    </source>
</evidence>
<dbReference type="Gene3D" id="3.40.640.10">
    <property type="entry name" value="Type I PLP-dependent aspartate aminotransferase-like (Major domain)"/>
    <property type="match status" value="1"/>
</dbReference>
<dbReference type="OrthoDB" id="9809616at2"/>
<dbReference type="EMBL" id="FNSV01000005">
    <property type="protein sequence ID" value="SED55123.1"/>
    <property type="molecule type" value="Genomic_DNA"/>
</dbReference>
<feature type="region of interest" description="Disordered" evidence="5">
    <location>
        <begin position="14"/>
        <end position="34"/>
    </location>
</feature>
<evidence type="ECO:0000256" key="4">
    <source>
        <dbReference type="RuleBase" id="RU000481"/>
    </source>
</evidence>
<comment type="cofactor">
    <cofactor evidence="4">
        <name>pyridoxal 5'-phosphate</name>
        <dbReference type="ChEBI" id="CHEBI:597326"/>
    </cofactor>
</comment>
<accession>A0A1H5BKG7</accession>
<dbReference type="RefSeq" id="WP_072941551.1">
    <property type="nucleotide sequence ID" value="NZ_FNSV01000005.1"/>
</dbReference>
<organism evidence="7 8">
    <name type="scientific">Rhodococcus koreensis</name>
    <dbReference type="NCBI Taxonomy" id="99653"/>
    <lineage>
        <taxon>Bacteria</taxon>
        <taxon>Bacillati</taxon>
        <taxon>Actinomycetota</taxon>
        <taxon>Actinomycetes</taxon>
        <taxon>Mycobacteriales</taxon>
        <taxon>Nocardiaceae</taxon>
        <taxon>Rhodococcus</taxon>
    </lineage>
</organism>
<dbReference type="AlphaFoldDB" id="A0A1H5BKG7"/>
<dbReference type="InterPro" id="IPR004839">
    <property type="entry name" value="Aminotransferase_I/II_large"/>
</dbReference>
<dbReference type="SUPFAM" id="SSF53383">
    <property type="entry name" value="PLP-dependent transferases"/>
    <property type="match status" value="1"/>
</dbReference>
<dbReference type="GO" id="GO:0008483">
    <property type="term" value="F:transaminase activity"/>
    <property type="evidence" value="ECO:0007669"/>
    <property type="project" value="UniProtKB-KW"/>
</dbReference>
<keyword evidence="3" id="KW-0663">Pyridoxal phosphate</keyword>
<keyword evidence="8" id="KW-1185">Reference proteome</keyword>
<dbReference type="EC" id="2.6.1.-" evidence="4"/>
<evidence type="ECO:0000256" key="1">
    <source>
        <dbReference type="ARBA" id="ARBA00022576"/>
    </source>
</evidence>
<dbReference type="InterPro" id="IPR050106">
    <property type="entry name" value="HistidinolP_aminotransfase"/>
</dbReference>
<protein>
    <recommendedName>
        <fullName evidence="4">Aminotransferase</fullName>
        <ecNumber evidence="4">2.6.1.-</ecNumber>
    </recommendedName>
</protein>
<feature type="domain" description="Aminotransferase class I/classII large" evidence="6">
    <location>
        <begin position="28"/>
        <end position="347"/>
    </location>
</feature>
<comment type="similarity">
    <text evidence="4">Belongs to the class-I pyridoxal-phosphate-dependent aminotransferase family.</text>
</comment>
<reference evidence="8" key="1">
    <citation type="submission" date="2016-10" db="EMBL/GenBank/DDBJ databases">
        <authorList>
            <person name="Varghese N."/>
            <person name="Submissions S."/>
        </authorList>
    </citation>
    <scope>NUCLEOTIDE SEQUENCE [LARGE SCALE GENOMIC DNA]</scope>
    <source>
        <strain evidence="8">DSM 44498</strain>
    </source>
</reference>
<dbReference type="Gene3D" id="3.90.1150.10">
    <property type="entry name" value="Aspartate Aminotransferase, domain 1"/>
    <property type="match status" value="1"/>
</dbReference>
<dbReference type="InterPro" id="IPR015422">
    <property type="entry name" value="PyrdxlP-dep_Trfase_small"/>
</dbReference>
<evidence type="ECO:0000256" key="2">
    <source>
        <dbReference type="ARBA" id="ARBA00022679"/>
    </source>
</evidence>
<evidence type="ECO:0000313" key="8">
    <source>
        <dbReference type="Proteomes" id="UP000183561"/>
    </source>
</evidence>
<dbReference type="PANTHER" id="PTHR43643">
    <property type="entry name" value="HISTIDINOL-PHOSPHATE AMINOTRANSFERASE 2"/>
    <property type="match status" value="1"/>
</dbReference>
<gene>
    <name evidence="7" type="ORF">SAMN04490239_8741</name>
</gene>
<name>A0A1H5BKG7_9NOCA</name>
<keyword evidence="2 4" id="KW-0808">Transferase</keyword>
<dbReference type="InterPro" id="IPR015421">
    <property type="entry name" value="PyrdxlP-dep_Trfase_major"/>
</dbReference>
<dbReference type="CDD" id="cd00609">
    <property type="entry name" value="AAT_like"/>
    <property type="match status" value="1"/>
</dbReference>
<keyword evidence="1 4" id="KW-0032">Aminotransferase</keyword>
<evidence type="ECO:0000256" key="3">
    <source>
        <dbReference type="ARBA" id="ARBA00022898"/>
    </source>
</evidence>
<dbReference type="PROSITE" id="PS00105">
    <property type="entry name" value="AA_TRANSFER_CLASS_1"/>
    <property type="match status" value="1"/>
</dbReference>
<dbReference type="GO" id="GO:0030170">
    <property type="term" value="F:pyridoxal phosphate binding"/>
    <property type="evidence" value="ECO:0007669"/>
    <property type="project" value="InterPro"/>
</dbReference>